<dbReference type="Proteomes" id="UP001196413">
    <property type="component" value="Unassembled WGS sequence"/>
</dbReference>
<dbReference type="EMBL" id="JAHQIW010002511">
    <property type="protein sequence ID" value="KAJ1355598.1"/>
    <property type="molecule type" value="Genomic_DNA"/>
</dbReference>
<reference evidence="3" key="1">
    <citation type="submission" date="2021-06" db="EMBL/GenBank/DDBJ databases">
        <title>Parelaphostrongylus tenuis whole genome reference sequence.</title>
        <authorList>
            <person name="Garwood T.J."/>
            <person name="Larsen P.A."/>
            <person name="Fountain-Jones N.M."/>
            <person name="Garbe J.R."/>
            <person name="Macchietto M.G."/>
            <person name="Kania S.A."/>
            <person name="Gerhold R.W."/>
            <person name="Richards J.E."/>
            <person name="Wolf T.M."/>
        </authorList>
    </citation>
    <scope>NUCLEOTIDE SEQUENCE</scope>
    <source>
        <strain evidence="3">MNPRO001-30</strain>
        <tissue evidence="3">Meninges</tissue>
    </source>
</reference>
<proteinExistence type="predicted"/>
<comment type="caution">
    <text evidence="2">Lacks conserved residue(s) required for the propagation of feature annotation.</text>
</comment>
<dbReference type="Gene3D" id="4.10.400.10">
    <property type="entry name" value="Low-density Lipoprotein Receptor"/>
    <property type="match status" value="1"/>
</dbReference>
<gene>
    <name evidence="3" type="ORF">KIN20_013062</name>
</gene>
<accession>A0AAD5MF04</accession>
<dbReference type="AlphaFoldDB" id="A0AAD5MF04"/>
<dbReference type="InterPro" id="IPR036055">
    <property type="entry name" value="LDL_receptor-like_sf"/>
</dbReference>
<sequence length="84" mass="9643">MVISTALRCDGKSDCSDGSDELNCKECQSVFSCVISNKTDVKVCLRAKQLCDGMPNCPNKYDEKKMCYQVTFTQDRQHKWHKRD</sequence>
<dbReference type="PROSITE" id="PS50068">
    <property type="entry name" value="LDLRA_2"/>
    <property type="match status" value="1"/>
</dbReference>
<name>A0AAD5MF04_PARTN</name>
<organism evidence="3 4">
    <name type="scientific">Parelaphostrongylus tenuis</name>
    <name type="common">Meningeal worm</name>
    <dbReference type="NCBI Taxonomy" id="148309"/>
    <lineage>
        <taxon>Eukaryota</taxon>
        <taxon>Metazoa</taxon>
        <taxon>Ecdysozoa</taxon>
        <taxon>Nematoda</taxon>
        <taxon>Chromadorea</taxon>
        <taxon>Rhabditida</taxon>
        <taxon>Rhabditina</taxon>
        <taxon>Rhabditomorpha</taxon>
        <taxon>Strongyloidea</taxon>
        <taxon>Metastrongylidae</taxon>
        <taxon>Parelaphostrongylus</taxon>
    </lineage>
</organism>
<protein>
    <submittedName>
        <fullName evidence="3">Uncharacterized protein</fullName>
    </submittedName>
</protein>
<evidence type="ECO:0000256" key="2">
    <source>
        <dbReference type="PROSITE-ProRule" id="PRU00124"/>
    </source>
</evidence>
<dbReference type="SUPFAM" id="SSF57424">
    <property type="entry name" value="LDL receptor-like module"/>
    <property type="match status" value="2"/>
</dbReference>
<evidence type="ECO:0000313" key="4">
    <source>
        <dbReference type="Proteomes" id="UP001196413"/>
    </source>
</evidence>
<dbReference type="CDD" id="cd00112">
    <property type="entry name" value="LDLa"/>
    <property type="match status" value="1"/>
</dbReference>
<evidence type="ECO:0000256" key="1">
    <source>
        <dbReference type="ARBA" id="ARBA00023157"/>
    </source>
</evidence>
<dbReference type="SMART" id="SM00192">
    <property type="entry name" value="LDLa"/>
    <property type="match status" value="2"/>
</dbReference>
<keyword evidence="1" id="KW-1015">Disulfide bond</keyword>
<keyword evidence="4" id="KW-1185">Reference proteome</keyword>
<dbReference type="Gene3D" id="4.10.1220.10">
    <property type="entry name" value="EGF-type module"/>
    <property type="match status" value="1"/>
</dbReference>
<dbReference type="InterPro" id="IPR002172">
    <property type="entry name" value="LDrepeatLR_classA_rpt"/>
</dbReference>
<evidence type="ECO:0000313" key="3">
    <source>
        <dbReference type="EMBL" id="KAJ1355598.1"/>
    </source>
</evidence>
<comment type="caution">
    <text evidence="3">The sequence shown here is derived from an EMBL/GenBank/DDBJ whole genome shotgun (WGS) entry which is preliminary data.</text>
</comment>
<dbReference type="Pfam" id="PF00057">
    <property type="entry name" value="Ldl_recept_a"/>
    <property type="match status" value="1"/>
</dbReference>